<keyword evidence="6 8" id="KW-0539">Nucleus</keyword>
<dbReference type="Gene3D" id="3.30.160.60">
    <property type="entry name" value="Classic Zinc Finger"/>
    <property type="match status" value="1"/>
</dbReference>
<feature type="compositionally biased region" description="Basic and acidic residues" evidence="10">
    <location>
        <begin position="1"/>
        <end position="16"/>
    </location>
</feature>
<evidence type="ECO:0000256" key="9">
    <source>
        <dbReference type="RuleBase" id="RU000682"/>
    </source>
</evidence>
<dbReference type="SMART" id="SM00355">
    <property type="entry name" value="ZnF_C2H2"/>
    <property type="match status" value="4"/>
</dbReference>
<keyword evidence="4 7" id="KW-0863">Zinc-finger</keyword>
<proteinExistence type="predicted"/>
<keyword evidence="3" id="KW-0677">Repeat</keyword>
<dbReference type="EMBL" id="KV441554">
    <property type="protein sequence ID" value="OAG03677.1"/>
    <property type="molecule type" value="Genomic_DNA"/>
</dbReference>
<dbReference type="STRING" id="1460663.A0A177CA85"/>
<evidence type="ECO:0000313" key="14">
    <source>
        <dbReference type="Proteomes" id="UP000077069"/>
    </source>
</evidence>
<dbReference type="InterPro" id="IPR001356">
    <property type="entry name" value="HD"/>
</dbReference>
<evidence type="ECO:0008006" key="15">
    <source>
        <dbReference type="Google" id="ProtNLM"/>
    </source>
</evidence>
<dbReference type="OrthoDB" id="5399138at2759"/>
<keyword evidence="14" id="KW-1185">Reference proteome</keyword>
<keyword evidence="8 9" id="KW-0238">DNA-binding</keyword>
<evidence type="ECO:0000313" key="13">
    <source>
        <dbReference type="EMBL" id="OAG03677.1"/>
    </source>
</evidence>
<comment type="subcellular location">
    <subcellularLocation>
        <location evidence="1 8 9">Nucleus</location>
    </subcellularLocation>
</comment>
<feature type="domain" description="C2H2-type" evidence="12">
    <location>
        <begin position="482"/>
        <end position="512"/>
    </location>
</feature>
<keyword evidence="2" id="KW-0479">Metal-binding</keyword>
<feature type="region of interest" description="Disordered" evidence="10">
    <location>
        <begin position="93"/>
        <end position="137"/>
    </location>
</feature>
<evidence type="ECO:0000256" key="1">
    <source>
        <dbReference type="ARBA" id="ARBA00004123"/>
    </source>
</evidence>
<evidence type="ECO:0000256" key="8">
    <source>
        <dbReference type="PROSITE-ProRule" id="PRU00108"/>
    </source>
</evidence>
<evidence type="ECO:0000256" key="10">
    <source>
        <dbReference type="SAM" id="MobiDB-lite"/>
    </source>
</evidence>
<dbReference type="Proteomes" id="UP000077069">
    <property type="component" value="Unassembled WGS sequence"/>
</dbReference>
<evidence type="ECO:0000256" key="5">
    <source>
        <dbReference type="ARBA" id="ARBA00022833"/>
    </source>
</evidence>
<feature type="compositionally biased region" description="Polar residues" evidence="10">
    <location>
        <begin position="99"/>
        <end position="129"/>
    </location>
</feature>
<protein>
    <recommendedName>
        <fullName evidence="15">Homeobox domain-containing protein</fullName>
    </recommendedName>
</protein>
<dbReference type="PROSITE" id="PS50071">
    <property type="entry name" value="HOMEOBOX_2"/>
    <property type="match status" value="1"/>
</dbReference>
<feature type="DNA-binding region" description="Homeobox" evidence="8">
    <location>
        <begin position="133"/>
        <end position="195"/>
    </location>
</feature>
<feature type="domain" description="Homeobox" evidence="11">
    <location>
        <begin position="131"/>
        <end position="194"/>
    </location>
</feature>
<gene>
    <name evidence="13" type="ORF">CC84DRAFT_1165878</name>
</gene>
<feature type="domain" description="C2H2-type" evidence="12">
    <location>
        <begin position="309"/>
        <end position="337"/>
    </location>
</feature>
<dbReference type="SMART" id="SM00389">
    <property type="entry name" value="HOX"/>
    <property type="match status" value="1"/>
</dbReference>
<dbReference type="InterPro" id="IPR013087">
    <property type="entry name" value="Znf_C2H2_type"/>
</dbReference>
<dbReference type="Pfam" id="PF00046">
    <property type="entry name" value="Homeodomain"/>
    <property type="match status" value="1"/>
</dbReference>
<dbReference type="GO" id="GO:0005634">
    <property type="term" value="C:nucleus"/>
    <property type="evidence" value="ECO:0007669"/>
    <property type="project" value="UniProtKB-SubCell"/>
</dbReference>
<dbReference type="RefSeq" id="XP_018034042.1">
    <property type="nucleotide sequence ID" value="XM_018178816.1"/>
</dbReference>
<dbReference type="CDD" id="cd00086">
    <property type="entry name" value="homeodomain"/>
    <property type="match status" value="1"/>
</dbReference>
<evidence type="ECO:0000256" key="3">
    <source>
        <dbReference type="ARBA" id="ARBA00022737"/>
    </source>
</evidence>
<dbReference type="SUPFAM" id="SSF46689">
    <property type="entry name" value="Homeodomain-like"/>
    <property type="match status" value="1"/>
</dbReference>
<dbReference type="InParanoid" id="A0A177CA85"/>
<evidence type="ECO:0000256" key="2">
    <source>
        <dbReference type="ARBA" id="ARBA00022723"/>
    </source>
</evidence>
<evidence type="ECO:0000256" key="7">
    <source>
        <dbReference type="PROSITE-ProRule" id="PRU00042"/>
    </source>
</evidence>
<evidence type="ECO:0000259" key="12">
    <source>
        <dbReference type="PROSITE" id="PS50157"/>
    </source>
</evidence>
<organism evidence="13 14">
    <name type="scientific">Paraphaeosphaeria sporulosa</name>
    <dbReference type="NCBI Taxonomy" id="1460663"/>
    <lineage>
        <taxon>Eukaryota</taxon>
        <taxon>Fungi</taxon>
        <taxon>Dikarya</taxon>
        <taxon>Ascomycota</taxon>
        <taxon>Pezizomycotina</taxon>
        <taxon>Dothideomycetes</taxon>
        <taxon>Pleosporomycetidae</taxon>
        <taxon>Pleosporales</taxon>
        <taxon>Massarineae</taxon>
        <taxon>Didymosphaeriaceae</taxon>
        <taxon>Paraphaeosphaeria</taxon>
    </lineage>
</organism>
<dbReference type="GO" id="GO:0008270">
    <property type="term" value="F:zinc ion binding"/>
    <property type="evidence" value="ECO:0007669"/>
    <property type="project" value="UniProtKB-KW"/>
</dbReference>
<dbReference type="PROSITE" id="PS00028">
    <property type="entry name" value="ZINC_FINGER_C2H2_1"/>
    <property type="match status" value="2"/>
</dbReference>
<dbReference type="InterPro" id="IPR009057">
    <property type="entry name" value="Homeodomain-like_sf"/>
</dbReference>
<dbReference type="GeneID" id="28762302"/>
<dbReference type="AlphaFoldDB" id="A0A177CA85"/>
<reference evidence="13 14" key="1">
    <citation type="submission" date="2016-05" db="EMBL/GenBank/DDBJ databases">
        <title>Comparative analysis of secretome profiles of manganese(II)-oxidizing ascomycete fungi.</title>
        <authorList>
            <consortium name="DOE Joint Genome Institute"/>
            <person name="Zeiner C.A."/>
            <person name="Purvine S.O."/>
            <person name="Zink E.M."/>
            <person name="Wu S."/>
            <person name="Pasa-Tolic L."/>
            <person name="Chaput D.L."/>
            <person name="Haridas S."/>
            <person name="Grigoriev I.V."/>
            <person name="Santelli C.M."/>
            <person name="Hansel C.M."/>
        </authorList>
    </citation>
    <scope>NUCLEOTIDE SEQUENCE [LARGE SCALE GENOMIC DNA]</scope>
    <source>
        <strain evidence="13 14">AP3s5-JAC2a</strain>
    </source>
</reference>
<feature type="region of interest" description="Disordered" evidence="10">
    <location>
        <begin position="1"/>
        <end position="23"/>
    </location>
</feature>
<keyword evidence="5" id="KW-0862">Zinc</keyword>
<dbReference type="PROSITE" id="PS50157">
    <property type="entry name" value="ZINC_FINGER_C2H2_2"/>
    <property type="match status" value="2"/>
</dbReference>
<name>A0A177CA85_9PLEO</name>
<keyword evidence="8 9" id="KW-0371">Homeobox</keyword>
<evidence type="ECO:0000256" key="4">
    <source>
        <dbReference type="ARBA" id="ARBA00022771"/>
    </source>
</evidence>
<accession>A0A177CA85</accession>
<feature type="region of interest" description="Disordered" evidence="10">
    <location>
        <begin position="192"/>
        <end position="300"/>
    </location>
</feature>
<dbReference type="PANTHER" id="PTHR24406">
    <property type="entry name" value="TRANSCRIPTIONAL REPRESSOR CTCFL-RELATED"/>
    <property type="match status" value="1"/>
</dbReference>
<dbReference type="Gene3D" id="1.10.10.60">
    <property type="entry name" value="Homeodomain-like"/>
    <property type="match status" value="1"/>
</dbReference>
<feature type="compositionally biased region" description="Low complexity" evidence="10">
    <location>
        <begin position="254"/>
        <end position="278"/>
    </location>
</feature>
<evidence type="ECO:0000256" key="6">
    <source>
        <dbReference type="ARBA" id="ARBA00023242"/>
    </source>
</evidence>
<dbReference type="GO" id="GO:0003677">
    <property type="term" value="F:DNA binding"/>
    <property type="evidence" value="ECO:0007669"/>
    <property type="project" value="UniProtKB-UniRule"/>
</dbReference>
<sequence length="705" mass="77878">MSAAKHEAEEDTRAGLELDSGNHAATEQIDWSSFINLEYDPSIPLSLPTNIPATTEPAPPSPGLTIEEGSEFAMFDFPSMEEWWAELPDEVQSGDWVSPTETATFSGHTPKSDSSFSAYTNEQSPNLQEEGNEGKRRWRMPPQARRLLNECFERHIEDPYVPKEEIQQLANDTGISIRQVQIFFANARARKLPHPTPECKGLDIPARSNQQGPMERFLSSSPEDEGISEDAVRAAASKVDRPIKSARSRKGKTPSVHSSSQSSTSNSSAASMDSLGSRGSRKGRKRQREPSHNIAKTIFRKPSSPTRKYQCTFCTIDFEQKYDWKRHEESVHFPQKEWVCMPNGPVEDSTCVFCDLGNVDEEHLKSHKCIACAEAPRELRTFQRKDKLAQHIKQVHGCQPPKAIKNWCSSIERNVLLLCGFCSLPLPDWKSRADHLSTHFTSSIPMTLWLPELLGGIWPDDALTRSFITSRFSATPDPIGPVPCSVETCPARFANLRNLTLHRRQVHNIYHPTDSKVVMAKPSTGHHSQRLINLAQQTSRIQIARTDGPSAGVALQNQRSDYSTAFSTVSTGTRRPNVPINRQLEEPEQSGFASAPHAAWRVVLSNSIVAGPRAPVPNPLLRQPKDIVRGEASSLRPSNLGRAGTAHAEVAGQARDGPPVEAIRSILTANREGVGSVGVPAQGILHSLEQFGGGKGEAWPRPRAT</sequence>
<evidence type="ECO:0000259" key="11">
    <source>
        <dbReference type="PROSITE" id="PS50071"/>
    </source>
</evidence>
<dbReference type="InterPro" id="IPR050888">
    <property type="entry name" value="ZnF_C2H2-type_TF"/>
</dbReference>